<feature type="transmembrane region" description="Helical" evidence="7">
    <location>
        <begin position="187"/>
        <end position="212"/>
    </location>
</feature>
<dbReference type="Proteomes" id="UP000046155">
    <property type="component" value="Unassembled WGS sequence"/>
</dbReference>
<feature type="transmembrane region" description="Helical" evidence="7">
    <location>
        <begin position="68"/>
        <end position="89"/>
    </location>
</feature>
<accession>A0A0B7MPH9</accession>
<proteinExistence type="inferred from homology"/>
<dbReference type="Gene3D" id="1.10.3720.10">
    <property type="entry name" value="MetI-like"/>
    <property type="match status" value="1"/>
</dbReference>
<evidence type="ECO:0000259" key="8">
    <source>
        <dbReference type="PROSITE" id="PS50928"/>
    </source>
</evidence>
<keyword evidence="2 7" id="KW-0813">Transport</keyword>
<comment type="subcellular location">
    <subcellularLocation>
        <location evidence="1 7">Cell membrane</location>
        <topology evidence="1 7">Multi-pass membrane protein</topology>
    </subcellularLocation>
</comment>
<keyword evidence="6 7" id="KW-0472">Membrane</keyword>
<dbReference type="SUPFAM" id="SSF161098">
    <property type="entry name" value="MetI-like"/>
    <property type="match status" value="1"/>
</dbReference>
<evidence type="ECO:0000256" key="2">
    <source>
        <dbReference type="ARBA" id="ARBA00022448"/>
    </source>
</evidence>
<evidence type="ECO:0000256" key="3">
    <source>
        <dbReference type="ARBA" id="ARBA00022475"/>
    </source>
</evidence>
<evidence type="ECO:0000256" key="5">
    <source>
        <dbReference type="ARBA" id="ARBA00022989"/>
    </source>
</evidence>
<feature type="transmembrane region" description="Helical" evidence="7">
    <location>
        <begin position="128"/>
        <end position="148"/>
    </location>
</feature>
<protein>
    <submittedName>
        <fullName evidence="9">Putative peptide transporter permease subunit: membrane component of ABC superfamily</fullName>
    </submittedName>
</protein>
<feature type="transmembrane region" description="Helical" evidence="7">
    <location>
        <begin position="101"/>
        <end position="122"/>
    </location>
</feature>
<dbReference type="EMBL" id="CDRZ01000273">
    <property type="protein sequence ID" value="CEO90128.1"/>
    <property type="molecule type" value="Genomic_DNA"/>
</dbReference>
<dbReference type="PANTHER" id="PTHR43386:SF1">
    <property type="entry name" value="D,D-DIPEPTIDE TRANSPORT SYSTEM PERMEASE PROTEIN DDPC-RELATED"/>
    <property type="match status" value="1"/>
</dbReference>
<evidence type="ECO:0000313" key="9">
    <source>
        <dbReference type="EMBL" id="CEO90128.1"/>
    </source>
</evidence>
<dbReference type="InterPro" id="IPR025966">
    <property type="entry name" value="OppC_N"/>
</dbReference>
<organism evidence="9 10">
    <name type="scientific">Syntrophaceticus schinkii</name>
    <dbReference type="NCBI Taxonomy" id="499207"/>
    <lineage>
        <taxon>Bacteria</taxon>
        <taxon>Bacillati</taxon>
        <taxon>Bacillota</taxon>
        <taxon>Clostridia</taxon>
        <taxon>Thermoanaerobacterales</taxon>
        <taxon>Thermoanaerobacterales Family III. Incertae Sedis</taxon>
        <taxon>Syntrophaceticus</taxon>
    </lineage>
</organism>
<dbReference type="PANTHER" id="PTHR43386">
    <property type="entry name" value="OLIGOPEPTIDE TRANSPORT SYSTEM PERMEASE PROTEIN APPC"/>
    <property type="match status" value="1"/>
</dbReference>
<evidence type="ECO:0000256" key="4">
    <source>
        <dbReference type="ARBA" id="ARBA00022692"/>
    </source>
</evidence>
<dbReference type="InterPro" id="IPR000515">
    <property type="entry name" value="MetI-like"/>
</dbReference>
<evidence type="ECO:0000256" key="1">
    <source>
        <dbReference type="ARBA" id="ARBA00004651"/>
    </source>
</evidence>
<dbReference type="InterPro" id="IPR035906">
    <property type="entry name" value="MetI-like_sf"/>
</dbReference>
<dbReference type="Pfam" id="PF00528">
    <property type="entry name" value="BPD_transp_1"/>
    <property type="match status" value="1"/>
</dbReference>
<dbReference type="GO" id="GO:0055085">
    <property type="term" value="P:transmembrane transport"/>
    <property type="evidence" value="ECO:0007669"/>
    <property type="project" value="InterPro"/>
</dbReference>
<dbReference type="Pfam" id="PF12911">
    <property type="entry name" value="OppC_N"/>
    <property type="match status" value="1"/>
</dbReference>
<evidence type="ECO:0000256" key="7">
    <source>
        <dbReference type="RuleBase" id="RU363032"/>
    </source>
</evidence>
<evidence type="ECO:0000256" key="6">
    <source>
        <dbReference type="ARBA" id="ARBA00023136"/>
    </source>
</evidence>
<keyword evidence="3" id="KW-1003">Cell membrane</keyword>
<keyword evidence="10" id="KW-1185">Reference proteome</keyword>
<dbReference type="PROSITE" id="PS50928">
    <property type="entry name" value="ABC_TM1"/>
    <property type="match status" value="1"/>
</dbReference>
<evidence type="ECO:0000313" key="10">
    <source>
        <dbReference type="Proteomes" id="UP000046155"/>
    </source>
</evidence>
<dbReference type="GO" id="GO:0005886">
    <property type="term" value="C:plasma membrane"/>
    <property type="evidence" value="ECO:0007669"/>
    <property type="project" value="UniProtKB-SubCell"/>
</dbReference>
<feature type="transmembrane region" description="Helical" evidence="7">
    <location>
        <begin position="232"/>
        <end position="254"/>
    </location>
</feature>
<name>A0A0B7MPH9_9FIRM</name>
<feature type="domain" description="ABC transmembrane type-1" evidence="8">
    <location>
        <begin position="66"/>
        <end position="255"/>
    </location>
</feature>
<keyword evidence="4 7" id="KW-0812">Transmembrane</keyword>
<gene>
    <name evidence="9" type="primary">yliD</name>
    <name evidence="9" type="ORF">SSCH_730027</name>
</gene>
<dbReference type="RefSeq" id="WP_044665926.1">
    <property type="nucleotide sequence ID" value="NZ_CDRZ01000273.1"/>
</dbReference>
<dbReference type="CDD" id="cd06261">
    <property type="entry name" value="TM_PBP2"/>
    <property type="match status" value="1"/>
</dbReference>
<comment type="similarity">
    <text evidence="7">Belongs to the binding-protein-dependent transport system permease family.</text>
</comment>
<dbReference type="AlphaFoldDB" id="A0A0B7MPH9"/>
<dbReference type="InterPro" id="IPR050366">
    <property type="entry name" value="BP-dependent_transpt_permease"/>
</dbReference>
<feature type="transmembrane region" description="Helical" evidence="7">
    <location>
        <begin position="7"/>
        <end position="26"/>
    </location>
</feature>
<keyword evidence="5 7" id="KW-1133">Transmembrane helix</keyword>
<sequence>MKKYSLIIPAVLLVILVLTALFAPYLTPHDPFAQDLDNRFMGPCRAYLMGTDDLGRCIFSRLILGTRVSLLIGVAVVSINTIIGTLVGLISGFGHKIIDSIMMGIIDILLAFPGAILTLAVAGILGPGLLNMIIALTVLGWVSYARFVRGMVLSLKEREFVESARCLRFGNVHILFKHILPNCLGPIVVLSSMDMAGVILMAAGLSFLGLGVQGSFPEWGLMLNQGKDYLRIAPHLATCPGLAIMVAALAFNLLGDGLRDLLQGEGVHFN</sequence>
<reference evidence="10" key="1">
    <citation type="submission" date="2015-01" db="EMBL/GenBank/DDBJ databases">
        <authorList>
            <person name="Manzoor Shahid"/>
            <person name="Zubair Saima"/>
        </authorList>
    </citation>
    <scope>NUCLEOTIDE SEQUENCE [LARGE SCALE GENOMIC DNA]</scope>
    <source>
        <strain evidence="10">Sp3</strain>
    </source>
</reference>